<comment type="caution">
    <text evidence="1">The sequence shown here is derived from an EMBL/GenBank/DDBJ whole genome shotgun (WGS) entry which is preliminary data.</text>
</comment>
<reference evidence="1 2" key="1">
    <citation type="journal article" date="2021" name="Hortic Res">
        <title>High-quality reference genome and annotation aids understanding of berry development for evergreen blueberry (Vaccinium darrowii).</title>
        <authorList>
            <person name="Yu J."/>
            <person name="Hulse-Kemp A.M."/>
            <person name="Babiker E."/>
            <person name="Staton M."/>
        </authorList>
    </citation>
    <scope>NUCLEOTIDE SEQUENCE [LARGE SCALE GENOMIC DNA]</scope>
    <source>
        <strain evidence="2">cv. NJ 8807/NJ 8810</strain>
        <tissue evidence="1">Young leaf</tissue>
    </source>
</reference>
<name>A0ACB7XJ87_9ERIC</name>
<accession>A0ACB7XJ87</accession>
<dbReference type="Proteomes" id="UP000828048">
    <property type="component" value="Chromosome 10"/>
</dbReference>
<keyword evidence="2" id="KW-1185">Reference proteome</keyword>
<gene>
    <name evidence="1" type="ORF">Vadar_022835</name>
</gene>
<protein>
    <submittedName>
        <fullName evidence="1">Uncharacterized protein</fullName>
    </submittedName>
</protein>
<evidence type="ECO:0000313" key="1">
    <source>
        <dbReference type="EMBL" id="KAH7840879.1"/>
    </source>
</evidence>
<proteinExistence type="predicted"/>
<organism evidence="1 2">
    <name type="scientific">Vaccinium darrowii</name>
    <dbReference type="NCBI Taxonomy" id="229202"/>
    <lineage>
        <taxon>Eukaryota</taxon>
        <taxon>Viridiplantae</taxon>
        <taxon>Streptophyta</taxon>
        <taxon>Embryophyta</taxon>
        <taxon>Tracheophyta</taxon>
        <taxon>Spermatophyta</taxon>
        <taxon>Magnoliopsida</taxon>
        <taxon>eudicotyledons</taxon>
        <taxon>Gunneridae</taxon>
        <taxon>Pentapetalae</taxon>
        <taxon>asterids</taxon>
        <taxon>Ericales</taxon>
        <taxon>Ericaceae</taxon>
        <taxon>Vaccinioideae</taxon>
        <taxon>Vaccinieae</taxon>
        <taxon>Vaccinium</taxon>
    </lineage>
</organism>
<sequence>MYSHRLTPSVFAILAPTATTAAAAAEPNVILYVGGIKLGVEIDACCLNIMIKGLCGRGDLEGAFKKMTHKPVTAFERRKMTVSKTKETINSEPSKQEEEMTHVPPTVVKKKLRLTSKGKEITPPEHFTEQDEEMICKPVTGAAEKERRTQSKEKKL</sequence>
<dbReference type="EMBL" id="CM037160">
    <property type="protein sequence ID" value="KAH7840879.1"/>
    <property type="molecule type" value="Genomic_DNA"/>
</dbReference>
<evidence type="ECO:0000313" key="2">
    <source>
        <dbReference type="Proteomes" id="UP000828048"/>
    </source>
</evidence>